<feature type="domain" description="HTH tetR-type" evidence="5">
    <location>
        <begin position="1"/>
        <end position="55"/>
    </location>
</feature>
<dbReference type="Pfam" id="PF17918">
    <property type="entry name" value="TetR_C_15"/>
    <property type="match status" value="1"/>
</dbReference>
<keyword evidence="1" id="KW-0805">Transcription regulation</keyword>
<dbReference type="InterPro" id="IPR041669">
    <property type="entry name" value="TetR_C_15"/>
</dbReference>
<feature type="DNA-binding region" description="H-T-H motif" evidence="4">
    <location>
        <begin position="18"/>
        <end position="37"/>
    </location>
</feature>
<gene>
    <name evidence="6" type="ORF">POL58_16870</name>
</gene>
<comment type="caution">
    <text evidence="6">The sequence shown here is derived from an EMBL/GenBank/DDBJ whole genome shotgun (WGS) entry which is preliminary data.</text>
</comment>
<dbReference type="Proteomes" id="UP001217838">
    <property type="component" value="Unassembled WGS sequence"/>
</dbReference>
<evidence type="ECO:0000313" key="7">
    <source>
        <dbReference type="Proteomes" id="UP001217838"/>
    </source>
</evidence>
<evidence type="ECO:0000256" key="4">
    <source>
        <dbReference type="PROSITE-ProRule" id="PRU00335"/>
    </source>
</evidence>
<evidence type="ECO:0000313" key="6">
    <source>
        <dbReference type="EMBL" id="MDC0669430.1"/>
    </source>
</evidence>
<dbReference type="PANTHER" id="PTHR30055:SF234">
    <property type="entry name" value="HTH-TYPE TRANSCRIPTIONAL REGULATOR BETI"/>
    <property type="match status" value="1"/>
</dbReference>
<protein>
    <submittedName>
        <fullName evidence="6">TetR/AcrR family transcriptional regulator</fullName>
    </submittedName>
</protein>
<dbReference type="RefSeq" id="WP_271999242.1">
    <property type="nucleotide sequence ID" value="NZ_JAQNDN010000007.1"/>
</dbReference>
<keyword evidence="2 4" id="KW-0238">DNA-binding</keyword>
<sequence>MLAATLQVLRKHGAAALTTTRVAEVAGVSVGSLYQYFPNKRALVAALKLQYFEQITGRTLAAIHAARDLPLAAAVAHIVGELLAAKRDNRVMALALHSSLAELGGRAWVRQAGAMLSDPLGELLRDAGVARSDVAARIVVSSIEGVIAAALESDPHALDDPGLADELVTLACGYLEQRRRAC</sequence>
<dbReference type="InterPro" id="IPR001647">
    <property type="entry name" value="HTH_TetR"/>
</dbReference>
<dbReference type="PROSITE" id="PS50977">
    <property type="entry name" value="HTH_TETR_2"/>
    <property type="match status" value="1"/>
</dbReference>
<evidence type="ECO:0000256" key="3">
    <source>
        <dbReference type="ARBA" id="ARBA00023163"/>
    </source>
</evidence>
<proteinExistence type="predicted"/>
<keyword evidence="3" id="KW-0804">Transcription</keyword>
<name>A0ABT5B6Z5_9BACT</name>
<evidence type="ECO:0000259" key="5">
    <source>
        <dbReference type="PROSITE" id="PS50977"/>
    </source>
</evidence>
<evidence type="ECO:0000256" key="1">
    <source>
        <dbReference type="ARBA" id="ARBA00023015"/>
    </source>
</evidence>
<dbReference type="InterPro" id="IPR009057">
    <property type="entry name" value="Homeodomain-like_sf"/>
</dbReference>
<dbReference type="PRINTS" id="PR00455">
    <property type="entry name" value="HTHTETR"/>
</dbReference>
<dbReference type="PANTHER" id="PTHR30055">
    <property type="entry name" value="HTH-TYPE TRANSCRIPTIONAL REGULATOR RUTR"/>
    <property type="match status" value="1"/>
</dbReference>
<evidence type="ECO:0000256" key="2">
    <source>
        <dbReference type="ARBA" id="ARBA00023125"/>
    </source>
</evidence>
<keyword evidence="7" id="KW-1185">Reference proteome</keyword>
<organism evidence="6 7">
    <name type="scientific">Nannocystis radixulma</name>
    <dbReference type="NCBI Taxonomy" id="2995305"/>
    <lineage>
        <taxon>Bacteria</taxon>
        <taxon>Pseudomonadati</taxon>
        <taxon>Myxococcota</taxon>
        <taxon>Polyangia</taxon>
        <taxon>Nannocystales</taxon>
        <taxon>Nannocystaceae</taxon>
        <taxon>Nannocystis</taxon>
    </lineage>
</organism>
<dbReference type="InterPro" id="IPR050109">
    <property type="entry name" value="HTH-type_TetR-like_transc_reg"/>
</dbReference>
<dbReference type="SUPFAM" id="SSF46689">
    <property type="entry name" value="Homeodomain-like"/>
    <property type="match status" value="1"/>
</dbReference>
<dbReference type="Pfam" id="PF00440">
    <property type="entry name" value="TetR_N"/>
    <property type="match status" value="1"/>
</dbReference>
<reference evidence="6 7" key="1">
    <citation type="submission" date="2022-11" db="EMBL/GenBank/DDBJ databases">
        <title>Minimal conservation of predation-associated metabolite biosynthetic gene clusters underscores biosynthetic potential of Myxococcota including descriptions for ten novel species: Archangium lansinium sp. nov., Myxococcus landrumus sp. nov., Nannocystis bai.</title>
        <authorList>
            <person name="Ahearne A."/>
            <person name="Stevens C."/>
            <person name="Dowd S."/>
        </authorList>
    </citation>
    <scope>NUCLEOTIDE SEQUENCE [LARGE SCALE GENOMIC DNA]</scope>
    <source>
        <strain evidence="6 7">NCELM</strain>
    </source>
</reference>
<dbReference type="EMBL" id="JAQNDN010000007">
    <property type="protein sequence ID" value="MDC0669430.1"/>
    <property type="molecule type" value="Genomic_DNA"/>
</dbReference>
<dbReference type="Gene3D" id="1.10.357.10">
    <property type="entry name" value="Tetracycline Repressor, domain 2"/>
    <property type="match status" value="1"/>
</dbReference>
<accession>A0ABT5B6Z5</accession>